<dbReference type="InParanoid" id="A0A2P5F393"/>
<reference evidence="2" key="1">
    <citation type="submission" date="2016-06" db="EMBL/GenBank/DDBJ databases">
        <title>Parallel loss of symbiosis genes in relatives of nitrogen-fixing non-legume Parasponia.</title>
        <authorList>
            <person name="Van Velzen R."/>
            <person name="Holmer R."/>
            <person name="Bu F."/>
            <person name="Rutten L."/>
            <person name="Van Zeijl A."/>
            <person name="Liu W."/>
            <person name="Santuari L."/>
            <person name="Cao Q."/>
            <person name="Sharma T."/>
            <person name="Shen D."/>
            <person name="Roswanjaya Y."/>
            <person name="Wardhani T."/>
            <person name="Kalhor M.S."/>
            <person name="Jansen J."/>
            <person name="Van den Hoogen J."/>
            <person name="Gungor B."/>
            <person name="Hartog M."/>
            <person name="Hontelez J."/>
            <person name="Verver J."/>
            <person name="Yang W.-C."/>
            <person name="Schijlen E."/>
            <person name="Repin R."/>
            <person name="Schilthuizen M."/>
            <person name="Schranz E."/>
            <person name="Heidstra R."/>
            <person name="Miyata K."/>
            <person name="Fedorova E."/>
            <person name="Kohlen W."/>
            <person name="Bisseling T."/>
            <person name="Smit S."/>
            <person name="Geurts R."/>
        </authorList>
    </citation>
    <scope>NUCLEOTIDE SEQUENCE [LARGE SCALE GENOMIC DNA]</scope>
    <source>
        <strain evidence="2">cv. RG33-2</strain>
    </source>
</reference>
<dbReference type="Proteomes" id="UP000237000">
    <property type="component" value="Unassembled WGS sequence"/>
</dbReference>
<evidence type="ECO:0000313" key="1">
    <source>
        <dbReference type="EMBL" id="PON92266.1"/>
    </source>
</evidence>
<dbReference type="AlphaFoldDB" id="A0A2P5F393"/>
<dbReference type="EMBL" id="JXTC01000067">
    <property type="protein sequence ID" value="PON92266.1"/>
    <property type="molecule type" value="Genomic_DNA"/>
</dbReference>
<keyword evidence="2" id="KW-1185">Reference proteome</keyword>
<proteinExistence type="predicted"/>
<sequence>MVFRCRGRGLGFADNRLVDPIYRLRTQGCCFWPPQQHLELLQHHLHILLQYRKLAEVFLNQAQFRLYLAVDGLHSFLHRVQADLHFLSCHLQVGDALIPICYDLILYKGNDCIIATKKEDNS</sequence>
<evidence type="ECO:0000313" key="2">
    <source>
        <dbReference type="Proteomes" id="UP000237000"/>
    </source>
</evidence>
<organism evidence="1 2">
    <name type="scientific">Trema orientale</name>
    <name type="common">Charcoal tree</name>
    <name type="synonym">Celtis orientalis</name>
    <dbReference type="NCBI Taxonomy" id="63057"/>
    <lineage>
        <taxon>Eukaryota</taxon>
        <taxon>Viridiplantae</taxon>
        <taxon>Streptophyta</taxon>
        <taxon>Embryophyta</taxon>
        <taxon>Tracheophyta</taxon>
        <taxon>Spermatophyta</taxon>
        <taxon>Magnoliopsida</taxon>
        <taxon>eudicotyledons</taxon>
        <taxon>Gunneridae</taxon>
        <taxon>Pentapetalae</taxon>
        <taxon>rosids</taxon>
        <taxon>fabids</taxon>
        <taxon>Rosales</taxon>
        <taxon>Cannabaceae</taxon>
        <taxon>Trema</taxon>
    </lineage>
</organism>
<comment type="caution">
    <text evidence="1">The sequence shown here is derived from an EMBL/GenBank/DDBJ whole genome shotgun (WGS) entry which is preliminary data.</text>
</comment>
<gene>
    <name evidence="1" type="ORF">TorRG33x02_118950</name>
</gene>
<accession>A0A2P5F393</accession>
<protein>
    <submittedName>
        <fullName evidence="1">Uncharacterized protein</fullName>
    </submittedName>
</protein>
<name>A0A2P5F393_TREOI</name>